<keyword evidence="4 7" id="KW-0812">Transmembrane</keyword>
<evidence type="ECO:0000259" key="8">
    <source>
        <dbReference type="PROSITE" id="PS50850"/>
    </source>
</evidence>
<feature type="transmembrane region" description="Helical" evidence="7">
    <location>
        <begin position="219"/>
        <end position="239"/>
    </location>
</feature>
<feature type="transmembrane region" description="Helical" evidence="7">
    <location>
        <begin position="282"/>
        <end position="300"/>
    </location>
</feature>
<gene>
    <name evidence="9" type="ORF">RUN1744_v1_160058</name>
    <name evidence="10" type="ORF">TF3108_v1_140058</name>
</gene>
<protein>
    <submittedName>
        <fullName evidence="10">Putative integral membrane transmembrane protein</fullName>
    </submittedName>
</protein>
<dbReference type="InterPro" id="IPR036259">
    <property type="entry name" value="MFS_trans_sf"/>
</dbReference>
<reference evidence="10" key="1">
    <citation type="submission" date="2015-10" db="EMBL/GenBank/DDBJ databases">
        <authorList>
            <person name="Gilbert D.G."/>
        </authorList>
    </citation>
    <scope>NUCLEOTIDE SEQUENCE</scope>
    <source>
        <strain evidence="10">Phyl III-seqv23</strain>
    </source>
</reference>
<dbReference type="GO" id="GO:0005886">
    <property type="term" value="C:plasma membrane"/>
    <property type="evidence" value="ECO:0007669"/>
    <property type="project" value="UniProtKB-SubCell"/>
</dbReference>
<evidence type="ECO:0000313" key="10">
    <source>
        <dbReference type="EMBL" id="CUV38563.1"/>
    </source>
</evidence>
<dbReference type="PRINTS" id="PR01036">
    <property type="entry name" value="TCRTETB"/>
</dbReference>
<evidence type="ECO:0000256" key="2">
    <source>
        <dbReference type="ARBA" id="ARBA00022448"/>
    </source>
</evidence>
<evidence type="ECO:0000256" key="1">
    <source>
        <dbReference type="ARBA" id="ARBA00004651"/>
    </source>
</evidence>
<dbReference type="EMBL" id="LN899823">
    <property type="protein sequence ID" value="CUV22367.1"/>
    <property type="molecule type" value="Genomic_DNA"/>
</dbReference>
<dbReference type="InterPro" id="IPR011701">
    <property type="entry name" value="MFS"/>
</dbReference>
<keyword evidence="6 7" id="KW-0472">Membrane</keyword>
<feature type="transmembrane region" description="Helical" evidence="7">
    <location>
        <begin position="193"/>
        <end position="213"/>
    </location>
</feature>
<dbReference type="EMBL" id="LN899826">
    <property type="protein sequence ID" value="CUV38563.1"/>
    <property type="molecule type" value="Genomic_DNA"/>
</dbReference>
<feature type="transmembrane region" description="Helical" evidence="7">
    <location>
        <begin position="411"/>
        <end position="435"/>
    </location>
</feature>
<dbReference type="GO" id="GO:0022857">
    <property type="term" value="F:transmembrane transporter activity"/>
    <property type="evidence" value="ECO:0007669"/>
    <property type="project" value="InterPro"/>
</dbReference>
<dbReference type="PANTHER" id="PTHR23501">
    <property type="entry name" value="MAJOR FACILITATOR SUPERFAMILY"/>
    <property type="match status" value="1"/>
</dbReference>
<dbReference type="PROSITE" id="PS50850">
    <property type="entry name" value="MFS"/>
    <property type="match status" value="1"/>
</dbReference>
<feature type="transmembrane region" description="Helical" evidence="7">
    <location>
        <begin position="131"/>
        <end position="154"/>
    </location>
</feature>
<feature type="transmembrane region" description="Helical" evidence="7">
    <location>
        <begin position="356"/>
        <end position="375"/>
    </location>
</feature>
<sequence length="552" mass="57771">MILQRTRIDSIITGFAPAFRAGDVPGRRAHVSMPSRAAAVRQPDPMLSSADASGAPPTQEIPVMVVMGGLMLAILLGALEQTIVAVALPAIAGQLDGFALMGWVVSAYLVASTVVTPIYGKLSDLYGRRAMLTTAIALFVLASVACAVAASMPMLLVARVLQGLGGGGLISVAQATIADVVPLRERGRYQGYVSGMWAMASLAGPVIGGYLTHYLSWRWIFWINLPLGIVALAVVRRALRHLPVAHQRRPIDVAGVLLFAAGLTALLLMVTRVGQGVPLAQADNLGLLAVSVVVLGAFVWQENRAVEPIIPLSMFRVPTVTRCCLALFLCFFQLIATSVLMPLRFQMVAGASPDTAALRLVPLTLAIPAGAFLAGKWMTHSGRYKPLMVGGACAVPFAIASLGLLDPHHVWALTLAMVVLGLAIGVQFPTGLVATQNAVPPQNVGLATALTAFSRLLGGAVGVAVLTSVLIALLRQAAPQAQATGGDLLMDLFHAALASDGADALVLRSKAEAAFRHLFFFAAAVSMLALLVLARLEERALRGKVPVAQAVD</sequence>
<proteinExistence type="predicted"/>
<dbReference type="CDD" id="cd17502">
    <property type="entry name" value="MFS_Azr1_MDR_like"/>
    <property type="match status" value="1"/>
</dbReference>
<dbReference type="SUPFAM" id="SSF103473">
    <property type="entry name" value="MFS general substrate transporter"/>
    <property type="match status" value="1"/>
</dbReference>
<dbReference type="InterPro" id="IPR020846">
    <property type="entry name" value="MFS_dom"/>
</dbReference>
<feature type="transmembrane region" description="Helical" evidence="7">
    <location>
        <begin position="387"/>
        <end position="405"/>
    </location>
</feature>
<evidence type="ECO:0000313" key="9">
    <source>
        <dbReference type="EMBL" id="CUV22367.1"/>
    </source>
</evidence>
<feature type="domain" description="Major facilitator superfamily (MFS) profile" evidence="8">
    <location>
        <begin position="66"/>
        <end position="541"/>
    </location>
</feature>
<accession>A0A0S4VVK6</accession>
<keyword evidence="3" id="KW-1003">Cell membrane</keyword>
<comment type="subcellular location">
    <subcellularLocation>
        <location evidence="1">Cell membrane</location>
        <topology evidence="1">Multi-pass membrane protein</topology>
    </subcellularLocation>
</comment>
<feature type="transmembrane region" description="Helical" evidence="7">
    <location>
        <begin position="456"/>
        <end position="474"/>
    </location>
</feature>
<dbReference type="Gene3D" id="1.20.1720.10">
    <property type="entry name" value="Multidrug resistance protein D"/>
    <property type="match status" value="1"/>
</dbReference>
<evidence type="ECO:0000256" key="3">
    <source>
        <dbReference type="ARBA" id="ARBA00022475"/>
    </source>
</evidence>
<evidence type="ECO:0000256" key="5">
    <source>
        <dbReference type="ARBA" id="ARBA00022989"/>
    </source>
</evidence>
<evidence type="ECO:0000256" key="4">
    <source>
        <dbReference type="ARBA" id="ARBA00022692"/>
    </source>
</evidence>
<evidence type="ECO:0000256" key="7">
    <source>
        <dbReference type="SAM" id="Phobius"/>
    </source>
</evidence>
<feature type="transmembrane region" description="Helical" evidence="7">
    <location>
        <begin position="70"/>
        <end position="92"/>
    </location>
</feature>
<keyword evidence="5 7" id="KW-1133">Transmembrane helix</keyword>
<dbReference type="Gene3D" id="1.20.1250.20">
    <property type="entry name" value="MFS general substrate transporter like domains"/>
    <property type="match status" value="1"/>
</dbReference>
<name>A0A0S4VVK6_RALSL</name>
<keyword evidence="2" id="KW-0813">Transport</keyword>
<evidence type="ECO:0000256" key="6">
    <source>
        <dbReference type="ARBA" id="ARBA00023136"/>
    </source>
</evidence>
<feature type="transmembrane region" description="Helical" evidence="7">
    <location>
        <begin position="320"/>
        <end position="344"/>
    </location>
</feature>
<feature type="transmembrane region" description="Helical" evidence="7">
    <location>
        <begin position="98"/>
        <end position="119"/>
    </location>
</feature>
<dbReference type="PANTHER" id="PTHR23501:SF197">
    <property type="entry name" value="COMD"/>
    <property type="match status" value="1"/>
</dbReference>
<feature type="transmembrane region" description="Helical" evidence="7">
    <location>
        <begin position="160"/>
        <end position="181"/>
    </location>
</feature>
<dbReference type="Pfam" id="PF07690">
    <property type="entry name" value="MFS_1"/>
    <property type="match status" value="1"/>
</dbReference>
<feature type="transmembrane region" description="Helical" evidence="7">
    <location>
        <begin position="251"/>
        <end position="270"/>
    </location>
</feature>
<dbReference type="FunFam" id="1.20.1720.10:FF:000004">
    <property type="entry name" value="EmrB/QacA family drug resistance transporter"/>
    <property type="match status" value="1"/>
</dbReference>
<dbReference type="AlphaFoldDB" id="A0A0S4VVK6"/>
<feature type="transmembrane region" description="Helical" evidence="7">
    <location>
        <begin position="514"/>
        <end position="534"/>
    </location>
</feature>
<organism evidence="10">
    <name type="scientific">Ralstonia solanacearum</name>
    <name type="common">Pseudomonas solanacearum</name>
    <dbReference type="NCBI Taxonomy" id="305"/>
    <lineage>
        <taxon>Bacteria</taxon>
        <taxon>Pseudomonadati</taxon>
        <taxon>Pseudomonadota</taxon>
        <taxon>Betaproteobacteria</taxon>
        <taxon>Burkholderiales</taxon>
        <taxon>Burkholderiaceae</taxon>
        <taxon>Ralstonia</taxon>
        <taxon>Ralstonia solanacearum species complex</taxon>
    </lineage>
</organism>